<proteinExistence type="predicted"/>
<reference evidence="1" key="1">
    <citation type="journal article" date="2015" name="Front. Microbiol.">
        <title>Combining genomic sequencing methods to explore viral diversity and reveal potential virus-host interactions.</title>
        <authorList>
            <person name="Chow C.E."/>
            <person name="Winget D.M."/>
            <person name="White R.A.III."/>
            <person name="Hallam S.J."/>
            <person name="Suttle C.A."/>
        </authorList>
    </citation>
    <scope>NUCLEOTIDE SEQUENCE</scope>
    <source>
        <strain evidence="1">Anoxic3_4</strain>
    </source>
</reference>
<organism evidence="1">
    <name type="scientific">uncultured marine virus</name>
    <dbReference type="NCBI Taxonomy" id="186617"/>
    <lineage>
        <taxon>Viruses</taxon>
        <taxon>environmental samples</taxon>
    </lineage>
</organism>
<reference evidence="1" key="2">
    <citation type="submission" date="2015-03" db="EMBL/GenBank/DDBJ databases">
        <authorList>
            <person name="Chow C.-E.T."/>
            <person name="Winget D.M."/>
            <person name="White R.A.III."/>
            <person name="Hallam S.J."/>
            <person name="Suttle C.A."/>
        </authorList>
    </citation>
    <scope>NUCLEOTIDE SEQUENCE</scope>
    <source>
        <strain evidence="1">Anoxic3_4</strain>
    </source>
</reference>
<accession>A0A0F7L5B2</accession>
<evidence type="ECO:0000313" key="1">
    <source>
        <dbReference type="EMBL" id="AKH46181.1"/>
    </source>
</evidence>
<protein>
    <submittedName>
        <fullName evidence="1">Uncharacterized protein</fullName>
    </submittedName>
</protein>
<sequence>MKTLSKTATAKEKALKLFLELDTIEEAQELIESGDYSVFTDEEADEAAREYILQSLWAFNADFIAGHTRGGYSDDLVESIKALQKQCEGVNDAIFSMIEDLGHFVDEAISCDGRGHFMNSYDGEENEQHIDGETFYIYRNN</sequence>
<name>A0A0F7L5B2_9VIRU</name>
<dbReference type="EMBL" id="KR029579">
    <property type="protein sequence ID" value="AKH46181.1"/>
    <property type="molecule type" value="Genomic_DNA"/>
</dbReference>